<dbReference type="AlphaFoldDB" id="A0A7R8D639"/>
<dbReference type="PANTHER" id="PTHR48051">
    <property type="match status" value="1"/>
</dbReference>
<evidence type="ECO:0000313" key="4">
    <source>
        <dbReference type="EMBL" id="CAF3039837.1"/>
    </source>
</evidence>
<dbReference type="InterPro" id="IPR055414">
    <property type="entry name" value="LRR_R13L4/SHOC2-like"/>
</dbReference>
<dbReference type="EMBL" id="HG994588">
    <property type="protein sequence ID" value="CAF3039837.1"/>
    <property type="molecule type" value="Genomic_DNA"/>
</dbReference>
<dbReference type="InterPro" id="IPR050216">
    <property type="entry name" value="LRR_domain-containing"/>
</dbReference>
<dbReference type="PANTHER" id="PTHR48051:SF1">
    <property type="entry name" value="RAS SUPPRESSOR PROTEIN 1"/>
    <property type="match status" value="1"/>
</dbReference>
<proteinExistence type="predicted"/>
<dbReference type="OrthoDB" id="2021138at2759"/>
<keyword evidence="2" id="KW-0677">Repeat</keyword>
<dbReference type="Gene3D" id="3.80.10.10">
    <property type="entry name" value="Ribonuclease Inhibitor"/>
    <property type="match status" value="1"/>
</dbReference>
<dbReference type="InterPro" id="IPR003591">
    <property type="entry name" value="Leu-rich_rpt_typical-subtyp"/>
</dbReference>
<dbReference type="Pfam" id="PF23598">
    <property type="entry name" value="LRR_14"/>
    <property type="match status" value="1"/>
</dbReference>
<dbReference type="InterPro" id="IPR032675">
    <property type="entry name" value="LRR_dom_sf"/>
</dbReference>
<protein>
    <submittedName>
        <fullName evidence="4">(salmon louse) hypothetical protein</fullName>
    </submittedName>
</protein>
<keyword evidence="5" id="KW-1185">Reference proteome</keyword>
<gene>
    <name evidence="4" type="ORF">LSAA_15200</name>
</gene>
<evidence type="ECO:0000313" key="5">
    <source>
        <dbReference type="Proteomes" id="UP000675881"/>
    </source>
</evidence>
<feature type="domain" description="Disease resistance R13L4/SHOC-2-like LRR" evidence="3">
    <location>
        <begin position="47"/>
        <end position="187"/>
    </location>
</feature>
<sequence>MGNIESRKETILRETLERASTTGVVPLEKKNLEEIPREVFKSGDKIRTMDLSQNKLVSLCPQIKSLTSLKRLNVSQNKIALLPIETGSLLKLEHFDISHNFLHMLPPSFSKLEHLKTLDLSYNGLQTFPVEILNGLDSLESLIELNVNDNKLNKLSPSLGKCTSLVTLRLERNYLTELQIPEELLESSKVAHIQLEGNPLDNKKLQKMPGYDKYLERYAASQRKMD</sequence>
<reference evidence="4" key="1">
    <citation type="submission" date="2021-02" db="EMBL/GenBank/DDBJ databases">
        <authorList>
            <person name="Bekaert M."/>
        </authorList>
    </citation>
    <scope>NUCLEOTIDE SEQUENCE</scope>
    <source>
        <strain evidence="4">IoA-00</strain>
    </source>
</reference>
<dbReference type="GO" id="GO:0005737">
    <property type="term" value="C:cytoplasm"/>
    <property type="evidence" value="ECO:0007669"/>
    <property type="project" value="TreeGrafter"/>
</dbReference>
<evidence type="ECO:0000259" key="3">
    <source>
        <dbReference type="Pfam" id="PF23598"/>
    </source>
</evidence>
<evidence type="ECO:0000256" key="2">
    <source>
        <dbReference type="ARBA" id="ARBA00022737"/>
    </source>
</evidence>
<keyword evidence="1" id="KW-0433">Leucine-rich repeat</keyword>
<dbReference type="PRINTS" id="PR00019">
    <property type="entry name" value="LEURICHRPT"/>
</dbReference>
<accession>A0A7R8D639</accession>
<name>A0A7R8D639_LEPSM</name>
<dbReference type="SMART" id="SM00369">
    <property type="entry name" value="LRR_TYP"/>
    <property type="match status" value="5"/>
</dbReference>
<dbReference type="Proteomes" id="UP000675881">
    <property type="component" value="Chromosome 9"/>
</dbReference>
<dbReference type="SUPFAM" id="SSF52058">
    <property type="entry name" value="L domain-like"/>
    <property type="match status" value="1"/>
</dbReference>
<organism evidence="4 5">
    <name type="scientific">Lepeophtheirus salmonis</name>
    <name type="common">Salmon louse</name>
    <name type="synonym">Caligus salmonis</name>
    <dbReference type="NCBI Taxonomy" id="72036"/>
    <lineage>
        <taxon>Eukaryota</taxon>
        <taxon>Metazoa</taxon>
        <taxon>Ecdysozoa</taxon>
        <taxon>Arthropoda</taxon>
        <taxon>Crustacea</taxon>
        <taxon>Multicrustacea</taxon>
        <taxon>Hexanauplia</taxon>
        <taxon>Copepoda</taxon>
        <taxon>Siphonostomatoida</taxon>
        <taxon>Caligidae</taxon>
        <taxon>Lepeophtheirus</taxon>
    </lineage>
</organism>
<evidence type="ECO:0000256" key="1">
    <source>
        <dbReference type="ARBA" id="ARBA00022614"/>
    </source>
</evidence>